<evidence type="ECO:0000259" key="2">
    <source>
        <dbReference type="Pfam" id="PF00144"/>
    </source>
</evidence>
<feature type="domain" description="Beta-lactamase-related" evidence="2">
    <location>
        <begin position="62"/>
        <end position="348"/>
    </location>
</feature>
<dbReference type="Pfam" id="PF00144">
    <property type="entry name" value="Beta-lactamase"/>
    <property type="match status" value="1"/>
</dbReference>
<dbReference type="PANTHER" id="PTHR43283:SF7">
    <property type="entry name" value="BETA-LACTAMASE-RELATED DOMAIN-CONTAINING PROTEIN"/>
    <property type="match status" value="1"/>
</dbReference>
<organism evidence="3 4">
    <name type="scientific">Brevifollis gellanilyticus</name>
    <dbReference type="NCBI Taxonomy" id="748831"/>
    <lineage>
        <taxon>Bacteria</taxon>
        <taxon>Pseudomonadati</taxon>
        <taxon>Verrucomicrobiota</taxon>
        <taxon>Verrucomicrobiia</taxon>
        <taxon>Verrucomicrobiales</taxon>
        <taxon>Verrucomicrobiaceae</taxon>
    </lineage>
</organism>
<dbReference type="OrthoDB" id="9773047at2"/>
<dbReference type="InterPro" id="IPR050789">
    <property type="entry name" value="Diverse_Enzym_Activities"/>
</dbReference>
<proteinExistence type="predicted"/>
<dbReference type="RefSeq" id="WP_146849300.1">
    <property type="nucleotide sequence ID" value="NZ_BKAG01000005.1"/>
</dbReference>
<dbReference type="InterPro" id="IPR001466">
    <property type="entry name" value="Beta-lactam-related"/>
</dbReference>
<evidence type="ECO:0000313" key="3">
    <source>
        <dbReference type="EMBL" id="GEP41831.1"/>
    </source>
</evidence>
<keyword evidence="4" id="KW-1185">Reference proteome</keyword>
<keyword evidence="1" id="KW-0732">Signal</keyword>
<feature type="chain" id="PRO_5021720460" description="Beta-lactamase-related domain-containing protein" evidence="1">
    <location>
        <begin position="16"/>
        <end position="407"/>
    </location>
</feature>
<dbReference type="Proteomes" id="UP000321577">
    <property type="component" value="Unassembled WGS sequence"/>
</dbReference>
<dbReference type="PANTHER" id="PTHR43283">
    <property type="entry name" value="BETA-LACTAMASE-RELATED"/>
    <property type="match status" value="1"/>
</dbReference>
<sequence length="407" mass="44756">MLRHLLLCLPLSLAAADSTYFPPPDADGGWREAKNEKDMRQNAGMDLSKLEPAYGVTEKSTANGGLVVVRKGWLVYEKYFGKASRDANPDMASTGKGFCSIACGIMLNEFKDKIPEGLDTKVFTEKYLPQALPLDDPRKANITLGQLLSMTGGYWGEGQTPSGIVKGQTKILQPVKGQDVREIDESSLRVPLWCDPGAGYSYSSPSPHIASIVLRNVSGMELKDYIDERLAKPQGWGAWNYCLYRGDVVMKHANGAGSTALHATDVMRFGYCLAQNGRWKDQQLVPAEYLKKCQSWLPYNPHCPFSLQWEHNADGHVAGAPKDAFWKSGAGGFCLYVVPSLDLVIYKLGGKDGQYDEKLTRIPQPAPTSDRANWQPIPGASFSEGSMQGNNGLWRVLEIVCASVRIE</sequence>
<dbReference type="AlphaFoldDB" id="A0A512M663"/>
<protein>
    <recommendedName>
        <fullName evidence="2">Beta-lactamase-related domain-containing protein</fullName>
    </recommendedName>
</protein>
<evidence type="ECO:0000313" key="4">
    <source>
        <dbReference type="Proteomes" id="UP000321577"/>
    </source>
</evidence>
<gene>
    <name evidence="3" type="ORF">BGE01nite_11220</name>
</gene>
<dbReference type="InterPro" id="IPR012338">
    <property type="entry name" value="Beta-lactam/transpept-like"/>
</dbReference>
<name>A0A512M663_9BACT</name>
<reference evidence="3 4" key="1">
    <citation type="submission" date="2019-07" db="EMBL/GenBank/DDBJ databases">
        <title>Whole genome shotgun sequence of Brevifollis gellanilyticus NBRC 108608.</title>
        <authorList>
            <person name="Hosoyama A."/>
            <person name="Uohara A."/>
            <person name="Ohji S."/>
            <person name="Ichikawa N."/>
        </authorList>
    </citation>
    <scope>NUCLEOTIDE SEQUENCE [LARGE SCALE GENOMIC DNA]</scope>
    <source>
        <strain evidence="3 4">NBRC 108608</strain>
    </source>
</reference>
<evidence type="ECO:0000256" key="1">
    <source>
        <dbReference type="SAM" id="SignalP"/>
    </source>
</evidence>
<accession>A0A512M663</accession>
<dbReference type="Gene3D" id="3.40.710.10">
    <property type="entry name" value="DD-peptidase/beta-lactamase superfamily"/>
    <property type="match status" value="1"/>
</dbReference>
<dbReference type="EMBL" id="BKAG01000005">
    <property type="protein sequence ID" value="GEP41831.1"/>
    <property type="molecule type" value="Genomic_DNA"/>
</dbReference>
<comment type="caution">
    <text evidence="3">The sequence shown here is derived from an EMBL/GenBank/DDBJ whole genome shotgun (WGS) entry which is preliminary data.</text>
</comment>
<dbReference type="SUPFAM" id="SSF56601">
    <property type="entry name" value="beta-lactamase/transpeptidase-like"/>
    <property type="match status" value="1"/>
</dbReference>
<feature type="signal peptide" evidence="1">
    <location>
        <begin position="1"/>
        <end position="15"/>
    </location>
</feature>